<dbReference type="GO" id="GO:0008441">
    <property type="term" value="F:3'(2'),5'-bisphosphate nucleotidase activity"/>
    <property type="evidence" value="ECO:0007669"/>
    <property type="project" value="UniProtKB-EC"/>
</dbReference>
<dbReference type="PANTHER" id="PTHR47618:SF1">
    <property type="entry name" value="BIFUNCTIONAL OLIGORIBONUCLEASE AND PAP PHOSPHATASE NRNA"/>
    <property type="match status" value="1"/>
</dbReference>
<evidence type="ECO:0000259" key="1">
    <source>
        <dbReference type="Pfam" id="PF01368"/>
    </source>
</evidence>
<dbReference type="EMBL" id="CP007452">
    <property type="protein sequence ID" value="AHM56614.1"/>
    <property type="molecule type" value="Genomic_DNA"/>
</dbReference>
<keyword evidence="3" id="KW-0378">Hydrolase</keyword>
<dbReference type="Pfam" id="PF01368">
    <property type="entry name" value="DHH"/>
    <property type="match status" value="1"/>
</dbReference>
<reference evidence="3 4" key="1">
    <citation type="journal article" date="2014" name="Genome Announc.">
        <title>Complete Genome Sequence of Amino Acid-Utilizing Eubacterium acidaminophilum al-2 (DSM 3953).</title>
        <authorList>
            <person name="Poehlein A."/>
            <person name="Andreesen J.R."/>
            <person name="Daniel R."/>
        </authorList>
    </citation>
    <scope>NUCLEOTIDE SEQUENCE [LARGE SCALE GENOMIC DNA]</scope>
    <source>
        <strain evidence="3 4">DSM 3953</strain>
    </source>
</reference>
<organism evidence="3 4">
    <name type="scientific">Peptoclostridium acidaminophilum DSM 3953</name>
    <dbReference type="NCBI Taxonomy" id="1286171"/>
    <lineage>
        <taxon>Bacteria</taxon>
        <taxon>Bacillati</taxon>
        <taxon>Bacillota</taxon>
        <taxon>Clostridia</taxon>
        <taxon>Peptostreptococcales</taxon>
        <taxon>Peptoclostridiaceae</taxon>
        <taxon>Peptoclostridium</taxon>
    </lineage>
</organism>
<dbReference type="HOGENOM" id="CLU_039720_0_0_9"/>
<proteinExistence type="predicted"/>
<dbReference type="Gene3D" id="3.10.310.30">
    <property type="match status" value="1"/>
</dbReference>
<protein>
    <submittedName>
        <fullName evidence="3">Bifunctional oligoribonuclease and PAP phosphatase NrnA</fullName>
        <ecNumber evidence="3">3.1.-.-</ecNumber>
        <ecNumber evidence="3">3.1.3.7</ecNumber>
    </submittedName>
</protein>
<evidence type="ECO:0000313" key="3">
    <source>
        <dbReference type="EMBL" id="AHM56614.1"/>
    </source>
</evidence>
<dbReference type="PANTHER" id="PTHR47618">
    <property type="entry name" value="BIFUNCTIONAL OLIGORIBONUCLEASE AND PAP PHOSPHATASE NRNA"/>
    <property type="match status" value="1"/>
</dbReference>
<dbReference type="InterPro" id="IPR051319">
    <property type="entry name" value="Oligoribo/pAp-PDE_c-di-AMP_PDE"/>
</dbReference>
<sequence>MKKATMIKLMDKLLEGECFIVTSHCNPDGDSIGSLTGLCMALRRLKKKAFVVMDDAVPANLEFLMRLSGASVLEGALPEKYSLIALDCGDAKRLCCSEAVKEGAESIINIDHHVSNDCFGDVNYVDKEASSTSEIVYYILKQISKEKKTELVDSAIASCLYTGLITDTGNFMYSNAGADSFKMACEIMKIGIDKDSIVKNLFQSNSYSRMKLLGDALETLSLHGDSIASIELTQEMFQRHGVDSNSTEGIIDYARDIENVEIAVLFKEKSKDDIKVSLRSKEYADVNAIAQKFGGGGHVRAAGCTISDTIENAKLLVIAELKKALKL</sequence>
<accession>W8T4D1</accession>
<dbReference type="InterPro" id="IPR038763">
    <property type="entry name" value="DHH_sf"/>
</dbReference>
<dbReference type="Proteomes" id="UP000019591">
    <property type="component" value="Chromosome"/>
</dbReference>
<dbReference type="SUPFAM" id="SSF64182">
    <property type="entry name" value="DHH phosphoesterases"/>
    <property type="match status" value="1"/>
</dbReference>
<feature type="domain" description="DDH" evidence="1">
    <location>
        <begin position="20"/>
        <end position="163"/>
    </location>
</feature>
<dbReference type="AlphaFoldDB" id="W8T4D1"/>
<dbReference type="EC" id="3.1.3.7" evidence="3"/>
<dbReference type="KEGG" id="eac:EAL2_c13190"/>
<feature type="domain" description="DHHA1" evidence="2">
    <location>
        <begin position="239"/>
        <end position="322"/>
    </location>
</feature>
<dbReference type="eggNOG" id="COG0618">
    <property type="taxonomic scope" value="Bacteria"/>
</dbReference>
<dbReference type="InterPro" id="IPR003156">
    <property type="entry name" value="DHHA1_dom"/>
</dbReference>
<dbReference type="PATRIC" id="fig|1286171.3.peg.1268"/>
<dbReference type="EC" id="3.1.-.-" evidence="3"/>
<dbReference type="Gene3D" id="3.90.1640.10">
    <property type="entry name" value="inorganic pyrophosphatase (n-terminal core)"/>
    <property type="match status" value="1"/>
</dbReference>
<dbReference type="Pfam" id="PF02272">
    <property type="entry name" value="DHHA1"/>
    <property type="match status" value="1"/>
</dbReference>
<evidence type="ECO:0000259" key="2">
    <source>
        <dbReference type="Pfam" id="PF02272"/>
    </source>
</evidence>
<dbReference type="STRING" id="1286171.EAL2_c13190"/>
<evidence type="ECO:0000313" key="4">
    <source>
        <dbReference type="Proteomes" id="UP000019591"/>
    </source>
</evidence>
<dbReference type="GO" id="GO:0003676">
    <property type="term" value="F:nucleic acid binding"/>
    <property type="evidence" value="ECO:0007669"/>
    <property type="project" value="InterPro"/>
</dbReference>
<name>W8T4D1_PEPAC</name>
<dbReference type="InterPro" id="IPR001667">
    <property type="entry name" value="DDH_dom"/>
</dbReference>
<keyword evidence="4" id="KW-1185">Reference proteome</keyword>
<gene>
    <name evidence="3" type="primary">nrnA</name>
    <name evidence="3" type="ORF">EAL2_c13190</name>
</gene>